<evidence type="ECO:0000313" key="2">
    <source>
        <dbReference type="Proteomes" id="UP000837857"/>
    </source>
</evidence>
<keyword evidence="2" id="KW-1185">Reference proteome</keyword>
<sequence length="107" mass="12711">MVLTPPAWRTLHMLLRWRTQPVPHLWHMDTTLRPSLMPPLQHLWPTTLTPHLCLTVPSLHLLPTALSRTVPMELMEPIDMPPVTTIKLFMNETDQFVQLYYYYLLRK</sequence>
<dbReference type="EMBL" id="OW152816">
    <property type="protein sequence ID" value="CAH2067443.1"/>
    <property type="molecule type" value="Genomic_DNA"/>
</dbReference>
<gene>
    <name evidence="1" type="ORF">IPOD504_LOCUS13876</name>
</gene>
<evidence type="ECO:0000313" key="1">
    <source>
        <dbReference type="EMBL" id="CAH2067443.1"/>
    </source>
</evidence>
<feature type="non-terminal residue" evidence="1">
    <location>
        <position position="107"/>
    </location>
</feature>
<accession>A0ABN8IX93</accession>
<dbReference type="Proteomes" id="UP000837857">
    <property type="component" value="Chromosome 4"/>
</dbReference>
<organism evidence="1 2">
    <name type="scientific">Iphiclides podalirius</name>
    <name type="common">scarce swallowtail</name>
    <dbReference type="NCBI Taxonomy" id="110791"/>
    <lineage>
        <taxon>Eukaryota</taxon>
        <taxon>Metazoa</taxon>
        <taxon>Ecdysozoa</taxon>
        <taxon>Arthropoda</taxon>
        <taxon>Hexapoda</taxon>
        <taxon>Insecta</taxon>
        <taxon>Pterygota</taxon>
        <taxon>Neoptera</taxon>
        <taxon>Endopterygota</taxon>
        <taxon>Lepidoptera</taxon>
        <taxon>Glossata</taxon>
        <taxon>Ditrysia</taxon>
        <taxon>Papilionoidea</taxon>
        <taxon>Papilionidae</taxon>
        <taxon>Papilioninae</taxon>
        <taxon>Iphiclides</taxon>
    </lineage>
</organism>
<proteinExistence type="predicted"/>
<name>A0ABN8IX93_9NEOP</name>
<protein>
    <submittedName>
        <fullName evidence="1">Uncharacterized protein</fullName>
    </submittedName>
</protein>
<reference evidence="1" key="1">
    <citation type="submission" date="2022-03" db="EMBL/GenBank/DDBJ databases">
        <authorList>
            <person name="Martin H S."/>
        </authorList>
    </citation>
    <scope>NUCLEOTIDE SEQUENCE</scope>
</reference>